<keyword evidence="1" id="KW-0175">Coiled coil</keyword>
<dbReference type="WBParaSite" id="ACRNAN_scaffold3590.g27146.t1">
    <property type="protein sequence ID" value="ACRNAN_scaffold3590.g27146.t1"/>
    <property type="gene ID" value="ACRNAN_scaffold3590.g27146"/>
</dbReference>
<dbReference type="AlphaFoldDB" id="A0A914DQ90"/>
<dbReference type="Proteomes" id="UP000887540">
    <property type="component" value="Unplaced"/>
</dbReference>
<protein>
    <submittedName>
        <fullName evidence="3">Uncharacterized protein</fullName>
    </submittedName>
</protein>
<keyword evidence="2" id="KW-1185">Reference proteome</keyword>
<name>A0A914DQ90_9BILA</name>
<organism evidence="2 3">
    <name type="scientific">Acrobeloides nanus</name>
    <dbReference type="NCBI Taxonomy" id="290746"/>
    <lineage>
        <taxon>Eukaryota</taxon>
        <taxon>Metazoa</taxon>
        <taxon>Ecdysozoa</taxon>
        <taxon>Nematoda</taxon>
        <taxon>Chromadorea</taxon>
        <taxon>Rhabditida</taxon>
        <taxon>Tylenchina</taxon>
        <taxon>Cephalobomorpha</taxon>
        <taxon>Cephaloboidea</taxon>
        <taxon>Cephalobidae</taxon>
        <taxon>Acrobeloides</taxon>
    </lineage>
</organism>
<evidence type="ECO:0000313" key="2">
    <source>
        <dbReference type="Proteomes" id="UP000887540"/>
    </source>
</evidence>
<proteinExistence type="predicted"/>
<evidence type="ECO:0000313" key="3">
    <source>
        <dbReference type="WBParaSite" id="ACRNAN_scaffold3590.g27146.t1"/>
    </source>
</evidence>
<sequence length="249" mass="29353">MIELYQHWTDQTFSGLFAAVASKKLRNAPAHVKDKVAQCSKNANTVILHAKCISNLLDGKLSKEKEIRKAPSRYTERVPSRRKLNEEEKVYNTFVQEKPMQTVYHSTKKIAHLKVLSLKKQKVKKTERFPPSRFEDIDQKQNQVERIRDHAIQEKENKKQLKEAQKQFEDYRFRGLHHENIDVDEMIEHPQRLKELLDTKSQDDPKTNREQKLLGLVRDVYTIKAKELRKSQVFQIWSKDLAKVTNNHG</sequence>
<reference evidence="3" key="1">
    <citation type="submission" date="2022-11" db="UniProtKB">
        <authorList>
            <consortium name="WormBaseParasite"/>
        </authorList>
    </citation>
    <scope>IDENTIFICATION</scope>
</reference>
<evidence type="ECO:0000256" key="1">
    <source>
        <dbReference type="SAM" id="Coils"/>
    </source>
</evidence>
<feature type="coiled-coil region" evidence="1">
    <location>
        <begin position="137"/>
        <end position="167"/>
    </location>
</feature>
<accession>A0A914DQ90</accession>